<feature type="region of interest" description="Disordered" evidence="1">
    <location>
        <begin position="67"/>
        <end position="86"/>
    </location>
</feature>
<dbReference type="STRING" id="196109.A0A136JD27"/>
<keyword evidence="3" id="KW-1185">Reference proteome</keyword>
<name>A0A136JD27_9PEZI</name>
<evidence type="ECO:0000256" key="1">
    <source>
        <dbReference type="SAM" id="MobiDB-lite"/>
    </source>
</evidence>
<feature type="region of interest" description="Disordered" evidence="1">
    <location>
        <begin position="127"/>
        <end position="149"/>
    </location>
</feature>
<dbReference type="OrthoDB" id="3596146at2759"/>
<dbReference type="EMBL" id="KQ964246">
    <property type="protein sequence ID" value="KXJ95047.1"/>
    <property type="molecule type" value="Genomic_DNA"/>
</dbReference>
<protein>
    <submittedName>
        <fullName evidence="2">Uncharacterized protein</fullName>
    </submittedName>
</protein>
<gene>
    <name evidence="2" type="ORF">Micbo1qcDRAFT_216714</name>
</gene>
<organism evidence="2 3">
    <name type="scientific">Microdochium bolleyi</name>
    <dbReference type="NCBI Taxonomy" id="196109"/>
    <lineage>
        <taxon>Eukaryota</taxon>
        <taxon>Fungi</taxon>
        <taxon>Dikarya</taxon>
        <taxon>Ascomycota</taxon>
        <taxon>Pezizomycotina</taxon>
        <taxon>Sordariomycetes</taxon>
        <taxon>Xylariomycetidae</taxon>
        <taxon>Xylariales</taxon>
        <taxon>Microdochiaceae</taxon>
        <taxon>Microdochium</taxon>
    </lineage>
</organism>
<proteinExistence type="predicted"/>
<feature type="compositionally biased region" description="Low complexity" evidence="1">
    <location>
        <begin position="134"/>
        <end position="146"/>
    </location>
</feature>
<dbReference type="AlphaFoldDB" id="A0A136JD27"/>
<sequence length="288" mass="30790">MSLIKNTARPPQRPFIAPQPHIPFPALQALVARHQKATQSAPPPVLAVSGRYLPLVYHLVSTLISTPAFPPENDEPRHRPQPQRQRHCGYTVVIIDAECRFDVTRLVGTSPPPTPSATAGDAALLRSTVGDGQTPPTSAAAATPGAVPDESFPATPADLRHVYVYRPPHSQVRACLAAAGDFMLYGDHGSRDREWWGTVVVGSSGLSLPPSSSSSSITPAPAPTTAVSNPDVLCGYKGWLRVEREEVPAFHMAVSAEEALADRDRRAAAVGRAGWRAVSRWGSYSFGS</sequence>
<accession>A0A136JD27</accession>
<reference evidence="3" key="1">
    <citation type="submission" date="2016-02" db="EMBL/GenBank/DDBJ databases">
        <title>Draft genome sequence of Microdochium bolleyi, a fungal endophyte of beachgrass.</title>
        <authorList>
            <consortium name="DOE Joint Genome Institute"/>
            <person name="David A.S."/>
            <person name="May G."/>
            <person name="Haridas S."/>
            <person name="Lim J."/>
            <person name="Wang M."/>
            <person name="Labutti K."/>
            <person name="Lipzen A."/>
            <person name="Barry K."/>
            <person name="Grigoriev I.V."/>
        </authorList>
    </citation>
    <scope>NUCLEOTIDE SEQUENCE [LARGE SCALE GENOMIC DNA]</scope>
    <source>
        <strain evidence="3">J235TASD1</strain>
    </source>
</reference>
<evidence type="ECO:0000313" key="3">
    <source>
        <dbReference type="Proteomes" id="UP000070501"/>
    </source>
</evidence>
<dbReference type="InParanoid" id="A0A136JD27"/>
<evidence type="ECO:0000313" key="2">
    <source>
        <dbReference type="EMBL" id="KXJ95047.1"/>
    </source>
</evidence>
<dbReference type="Proteomes" id="UP000070501">
    <property type="component" value="Unassembled WGS sequence"/>
</dbReference>